<dbReference type="InterPro" id="IPR032790">
    <property type="entry name" value="GDE_C"/>
</dbReference>
<dbReference type="InterPro" id="IPR032792">
    <property type="entry name" value="AGL_glucanoTrfase"/>
</dbReference>
<dbReference type="GO" id="GO:0004134">
    <property type="term" value="F:4-alpha-glucanotransferase activity"/>
    <property type="evidence" value="ECO:0007669"/>
    <property type="project" value="InterPro"/>
</dbReference>
<keyword evidence="1" id="KW-0732">Signal</keyword>
<protein>
    <recommendedName>
        <fullName evidence="7">4-alpha-glucanotransferase</fullName>
    </recommendedName>
</protein>
<dbReference type="CDD" id="cd11327">
    <property type="entry name" value="AmyAc_Glg_debranch_2"/>
    <property type="match status" value="1"/>
</dbReference>
<dbReference type="InterPro" id="IPR032788">
    <property type="entry name" value="AGL_central"/>
</dbReference>
<dbReference type="GO" id="GO:0004135">
    <property type="term" value="F:amylo-alpha-1,6-glucosidase activity"/>
    <property type="evidence" value="ECO:0007669"/>
    <property type="project" value="InterPro"/>
</dbReference>
<name>A0A6A0GQH9_HYAAZ</name>
<evidence type="ECO:0000259" key="4">
    <source>
        <dbReference type="Pfam" id="PF14701"/>
    </source>
</evidence>
<feature type="domain" description="Glycogen debranching enzyme central" evidence="5">
    <location>
        <begin position="819"/>
        <end position="1096"/>
    </location>
</feature>
<feature type="chain" id="PRO_5025365070" description="4-alpha-glucanotransferase" evidence="1">
    <location>
        <begin position="20"/>
        <end position="1586"/>
    </location>
</feature>
<accession>A0A6A0GQH9</accession>
<dbReference type="FunFam" id="3.20.20.80:FF:000070">
    <property type="entry name" value="GDB1p Glycogen debranching enzyme"/>
    <property type="match status" value="1"/>
</dbReference>
<dbReference type="PANTHER" id="PTHR10569:SF2">
    <property type="entry name" value="GLYCOGEN DEBRANCHING ENZYME"/>
    <property type="match status" value="1"/>
</dbReference>
<feature type="domain" description="Glycogen debranching enzyme C-terminal" evidence="2">
    <location>
        <begin position="1237"/>
        <end position="1576"/>
    </location>
</feature>
<dbReference type="SUPFAM" id="SSF51445">
    <property type="entry name" value="(Trans)glycosidases"/>
    <property type="match status" value="1"/>
</dbReference>
<dbReference type="Proteomes" id="UP000711488">
    <property type="component" value="Unassembled WGS sequence"/>
</dbReference>
<dbReference type="Pfam" id="PF14701">
    <property type="entry name" value="hDGE_amylase"/>
    <property type="match status" value="1"/>
</dbReference>
<evidence type="ECO:0000256" key="1">
    <source>
        <dbReference type="SAM" id="SignalP"/>
    </source>
</evidence>
<dbReference type="PANTHER" id="PTHR10569">
    <property type="entry name" value="GLYCOGEN DEBRANCHING ENZYME"/>
    <property type="match status" value="1"/>
</dbReference>
<dbReference type="InterPro" id="IPR017853">
    <property type="entry name" value="GH"/>
</dbReference>
<evidence type="ECO:0000313" key="6">
    <source>
        <dbReference type="EMBL" id="KAA0183339.1"/>
    </source>
</evidence>
<dbReference type="InterPro" id="IPR029436">
    <property type="entry name" value="AGL_euk_N"/>
</dbReference>
<dbReference type="Pfam" id="PF14702">
    <property type="entry name" value="hGDE_central"/>
    <property type="match status" value="1"/>
</dbReference>
<dbReference type="OrthoDB" id="10248904at2759"/>
<dbReference type="InterPro" id="IPR010401">
    <property type="entry name" value="AGL/Gdb1"/>
</dbReference>
<feature type="signal peptide" evidence="1">
    <location>
        <begin position="1"/>
        <end position="19"/>
    </location>
</feature>
<dbReference type="EMBL" id="JQDR03017841">
    <property type="protein sequence ID" value="KAA0183339.1"/>
    <property type="molecule type" value="Genomic_DNA"/>
</dbReference>
<feature type="domain" description="Glycogen debranching enzyme glucanotransferase" evidence="4">
    <location>
        <begin position="244"/>
        <end position="674"/>
    </location>
</feature>
<dbReference type="Gene3D" id="3.20.20.80">
    <property type="entry name" value="Glycosidases"/>
    <property type="match status" value="2"/>
</dbReference>
<organism evidence="6">
    <name type="scientific">Hyalella azteca</name>
    <name type="common">Amphipod</name>
    <dbReference type="NCBI Taxonomy" id="294128"/>
    <lineage>
        <taxon>Eukaryota</taxon>
        <taxon>Metazoa</taxon>
        <taxon>Ecdysozoa</taxon>
        <taxon>Arthropoda</taxon>
        <taxon>Crustacea</taxon>
        <taxon>Multicrustacea</taxon>
        <taxon>Malacostraca</taxon>
        <taxon>Eumalacostraca</taxon>
        <taxon>Peracarida</taxon>
        <taxon>Amphipoda</taxon>
        <taxon>Senticaudata</taxon>
        <taxon>Talitrida</taxon>
        <taxon>Talitroidea</taxon>
        <taxon>Hyalellidae</taxon>
        <taxon>Hyalella</taxon>
    </lineage>
</organism>
<reference evidence="6" key="3">
    <citation type="submission" date="2019-06" db="EMBL/GenBank/DDBJ databases">
        <authorList>
            <person name="Poynton C."/>
            <person name="Hasenbein S."/>
            <person name="Benoit J.B."/>
            <person name="Sepulveda M.S."/>
            <person name="Poelchau M.F."/>
            <person name="Murali S.C."/>
            <person name="Chen S."/>
            <person name="Glastad K.M."/>
            <person name="Werren J.H."/>
            <person name="Vineis J.H."/>
            <person name="Bowen J.L."/>
            <person name="Friedrich M."/>
            <person name="Jones J."/>
            <person name="Robertson H.M."/>
            <person name="Feyereisen R."/>
            <person name="Mechler-Hickson A."/>
            <person name="Mathers N."/>
            <person name="Lee C.E."/>
            <person name="Colbourne J.K."/>
            <person name="Biales A."/>
            <person name="Johnston J.S."/>
            <person name="Wellborn G.A."/>
            <person name="Rosendale A.J."/>
            <person name="Cridge A.G."/>
            <person name="Munoz-Torres M.C."/>
            <person name="Bain P.A."/>
            <person name="Manny A.R."/>
            <person name="Major K.M."/>
            <person name="Lambert F.N."/>
            <person name="Vulpe C.D."/>
            <person name="Tuck P."/>
            <person name="Blalock B.J."/>
            <person name="Lin Y.-Y."/>
            <person name="Smith M.E."/>
            <person name="Ochoa-Acuna H."/>
            <person name="Chen M.-J.M."/>
            <person name="Childers C.P."/>
            <person name="Qu J."/>
            <person name="Dugan S."/>
            <person name="Lee S.L."/>
            <person name="Chao H."/>
            <person name="Dinh H."/>
            <person name="Han Y."/>
            <person name="Doddapaneni H."/>
            <person name="Worley K.C."/>
            <person name="Muzny D.M."/>
            <person name="Gibbs R.A."/>
            <person name="Richards S."/>
        </authorList>
    </citation>
    <scope>NUCLEOTIDE SEQUENCE</scope>
    <source>
        <strain evidence="6">HAZT.00-mixed</strain>
        <tissue evidence="6">Whole organism</tissue>
    </source>
</reference>
<dbReference type="FunFam" id="3.20.20.80:FF:000206">
    <property type="entry name" value="Amylo-alpha-1, 6-glucosidase, 4-alpha-glucanotransferase b"/>
    <property type="match status" value="1"/>
</dbReference>
<evidence type="ECO:0000259" key="3">
    <source>
        <dbReference type="Pfam" id="PF14699"/>
    </source>
</evidence>
<gene>
    <name evidence="6" type="ORF">HAZT_HAZT001041</name>
</gene>
<evidence type="ECO:0008006" key="7">
    <source>
        <dbReference type="Google" id="ProtNLM"/>
    </source>
</evidence>
<dbReference type="SUPFAM" id="SSF48208">
    <property type="entry name" value="Six-hairpin glycosidases"/>
    <property type="match status" value="1"/>
</dbReference>
<evidence type="ECO:0000259" key="2">
    <source>
        <dbReference type="Pfam" id="PF06202"/>
    </source>
</evidence>
<reference evidence="6" key="2">
    <citation type="journal article" date="2018" name="Environ. Sci. Technol.">
        <title>The Toxicogenome of Hyalella azteca: A Model for Sediment Ecotoxicology and Evolutionary Toxicology.</title>
        <authorList>
            <person name="Poynton H.C."/>
            <person name="Hasenbein S."/>
            <person name="Benoit J.B."/>
            <person name="Sepulveda M.S."/>
            <person name="Poelchau M.F."/>
            <person name="Hughes D.S.T."/>
            <person name="Murali S.C."/>
            <person name="Chen S."/>
            <person name="Glastad K.M."/>
            <person name="Goodisman M.A.D."/>
            <person name="Werren J.H."/>
            <person name="Vineis J.H."/>
            <person name="Bowen J.L."/>
            <person name="Friedrich M."/>
            <person name="Jones J."/>
            <person name="Robertson H.M."/>
            <person name="Feyereisen R."/>
            <person name="Mechler-Hickson A."/>
            <person name="Mathers N."/>
            <person name="Lee C.E."/>
            <person name="Colbourne J.K."/>
            <person name="Biales A."/>
            <person name="Johnston J.S."/>
            <person name="Wellborn G.A."/>
            <person name="Rosendale A.J."/>
            <person name="Cridge A.G."/>
            <person name="Munoz-Torres M.C."/>
            <person name="Bain P.A."/>
            <person name="Manny A.R."/>
            <person name="Major K.M."/>
            <person name="Lambert F.N."/>
            <person name="Vulpe C.D."/>
            <person name="Tuck P."/>
            <person name="Blalock B.J."/>
            <person name="Lin Y.Y."/>
            <person name="Smith M.E."/>
            <person name="Ochoa-Acuna H."/>
            <person name="Chen M.M."/>
            <person name="Childers C.P."/>
            <person name="Qu J."/>
            <person name="Dugan S."/>
            <person name="Lee S.L."/>
            <person name="Chao H."/>
            <person name="Dinh H."/>
            <person name="Han Y."/>
            <person name="Doddapaneni H."/>
            <person name="Worley K.C."/>
            <person name="Muzny D.M."/>
            <person name="Gibbs R.A."/>
            <person name="Richards S."/>
        </authorList>
    </citation>
    <scope>NUCLEOTIDE SEQUENCE</scope>
    <source>
        <strain evidence="6">HAZT.00-mixed</strain>
        <tissue evidence="6">Whole organism</tissue>
    </source>
</reference>
<dbReference type="GO" id="GO:0005980">
    <property type="term" value="P:glycogen catabolic process"/>
    <property type="evidence" value="ECO:0007669"/>
    <property type="project" value="InterPro"/>
</dbReference>
<reference evidence="6" key="1">
    <citation type="submission" date="2014-08" db="EMBL/GenBank/DDBJ databases">
        <authorList>
            <person name="Murali S."/>
            <person name="Richards S."/>
            <person name="Bandaranaike D."/>
            <person name="Bellair M."/>
            <person name="Blankenburg K."/>
            <person name="Chao H."/>
            <person name="Dinh H."/>
            <person name="Doddapaneni H."/>
            <person name="Dugan-Rocha S."/>
            <person name="Elkadiri S."/>
            <person name="Gnanaolivu R."/>
            <person name="Hughes D."/>
            <person name="Lee S."/>
            <person name="Li M."/>
            <person name="Ming W."/>
            <person name="Munidasa M."/>
            <person name="Muniz J."/>
            <person name="Nguyen L."/>
            <person name="Osuji N."/>
            <person name="Pu L.-L."/>
            <person name="Puazo M."/>
            <person name="Skinner E."/>
            <person name="Qu C."/>
            <person name="Quiroz J."/>
            <person name="Raj R."/>
            <person name="Weissenberger G."/>
            <person name="Xin Y."/>
            <person name="Zou X."/>
            <person name="Han Y."/>
            <person name="Worley K."/>
            <person name="Muzny D."/>
            <person name="Gibbs R."/>
        </authorList>
    </citation>
    <scope>NUCLEOTIDE SEQUENCE</scope>
    <source>
        <strain evidence="6">HAZT.00-mixed</strain>
        <tissue evidence="6">Whole organism</tissue>
    </source>
</reference>
<evidence type="ECO:0000259" key="5">
    <source>
        <dbReference type="Pfam" id="PF14702"/>
    </source>
</evidence>
<comment type="caution">
    <text evidence="6">The sequence shown here is derived from an EMBL/GenBank/DDBJ whole genome shotgun (WGS) entry which is preliminary data.</text>
</comment>
<feature type="domain" description="Eukaryotic glycogen debranching enzyme N-terminal" evidence="3">
    <location>
        <begin position="152"/>
        <end position="239"/>
    </location>
</feature>
<dbReference type="Pfam" id="PF06202">
    <property type="entry name" value="GDE_C"/>
    <property type="match status" value="1"/>
</dbReference>
<proteinExistence type="predicted"/>
<dbReference type="Pfam" id="PF14699">
    <property type="entry name" value="hGDE_N"/>
    <property type="match status" value="1"/>
</dbReference>
<sequence length="1586" mass="175451">MVLKRVASWFGLRVAAVEGEVVEHTATPQQTSTQVTAVEGEVVEHTATPQQTSTQVAKLWSILQLLSKLQLKLSDDKNLRVLPDNSTAELLDIVASEPTSRITSNCFTAATRRSSPEMGPSPAPVQVRVLTLEKNQNLESKLFRLQKGWVVQFRQGATLFGQSVSLFTNCPASAGESFVRSSYRPLQWCSDSGSSDDTALCCQLSLTTAGSFRYYFTLQGSSENGGSGYLLVDPTLTVGPEKTPLPLDCVQCQTVLSKNLGPFNQWQDRLRVAKETGYNMIHFTPIQALGGSNSAYSLADQHAVNVTFHSNNRRCSLTDIESLIQEVNNKWGVLSLTDIVLNHTANESPWLSEHPDATYNVVNSPHLRPAYLVDRALYYCSCDIASGKLAQWNMPPNISTEEHVASLSDHIFNLVLLPLHLEEFFVLDVEATVSHFKQLATRETPVQVAGKGKLEIVQDPQYRRKKNSVDFALALSIFNVVHEDCSEEDRMERCCSALRAALEELNSLATAEVTRHLHAAVSGTIGTVRYERLQSDGPKIPAVTAKHPLVPPYFTHSGPDADIAADELLMDSPKGNFLMAHNGWVMNHNPLKNFADPGSLVYLRRELVAWGDSVKLRYGSQPSDSPFLWDHMRRYCEYTARIFAGIRLDNCHSTPIHVAEYLLDAARAVRPELYVIAELFTNSDDTDNIFVNRLGINSLIREAMSAPNSHEEGRLVYRYGGEPVGAFLLPSVRPLVPSIAHAIFLDLTHDNKSPVEVRTAFDMLPSSALVSMACCASGSNRGYDELVPHHIHVVNERRLYYSWSNSVQPSAGTVNAGTGIIAAKRVLNDLHLSLGRDGFSQVFVDQVTSDVVTVTRHNPVTHESVVLVAYTSFAPPAVIGSPYVRSLKVQGALKEIIFEMEQRALNEGDDQKACPGSFSKDPTFINGLKGIVVSVREKPSLSKARLVRQASQNDPDTLEFQYTEHFKPGCVVAFRFSLLPKAQAAITSVRSTLAKFVHLPRQLTVTVEDPVLCAALASLDLVALNHCLYRCQQEEESLGAGDGVYDVPGWRAMVYAGLQGLESVLLDIRVKNDLGHPLCGNLRSGDWLMDYTVRRLQQQPDTQLLAAWLREVFAEVRHVPRYLVPAYFDAVINKLYLALINRAWQLIFVSGGSVFARLLGLCSVQFCSVIQSAQLPPLSPALAPPQPAILPWGGQRASSIAAGLPHFCVGYMRNWGRDTFIALPGNLLITGRFDEARYVEMVPEGHRILQDKVSRIFPRDDSDAHSPGRVDQTLEFVIQECMTRHFQGVQFRERNAGRSIDEQMTDQGFNNSVGVDLETGFPFGGNRHNCGTWMDKMGSSEKAGNKGRPATPRDGSAVEIVGLCKAAVSFLAALYRAKHFAYQGVTRIDDKGNEINWTYSFWAQQLRGIYKDSVGATDSWPDYQLRCNFPIALAVAPELVDPKEGLEALALAEELLLGPLGIKTLDPSDWAYRANYDNGNDSNDASVARGFNYHQGPEWLWPVGFLLRAQLALSQRLGDPEHLCQTVSRIKSSLSQHFTHLVTNEWRSLPELTNAAGALCPDSNPAQSWSTGCVLEVLWELERLQC</sequence>
<dbReference type="InterPro" id="IPR008928">
    <property type="entry name" value="6-hairpin_glycosidase_sf"/>
</dbReference>